<dbReference type="RefSeq" id="WP_012375080.1">
    <property type="nucleotide sequence ID" value="NC_010571.1"/>
</dbReference>
<organism evidence="3 4">
    <name type="scientific">Opitutus terrae (strain DSM 11246 / JCM 15787 / PB90-1)</name>
    <dbReference type="NCBI Taxonomy" id="452637"/>
    <lineage>
        <taxon>Bacteria</taxon>
        <taxon>Pseudomonadati</taxon>
        <taxon>Verrucomicrobiota</taxon>
        <taxon>Opitutia</taxon>
        <taxon>Opitutales</taxon>
        <taxon>Opitutaceae</taxon>
        <taxon>Opitutus</taxon>
    </lineage>
</organism>
<dbReference type="EMBL" id="CP001032">
    <property type="protein sequence ID" value="ACB75543.1"/>
    <property type="molecule type" value="Genomic_DNA"/>
</dbReference>
<evidence type="ECO:0000259" key="2">
    <source>
        <dbReference type="Pfam" id="PF01872"/>
    </source>
</evidence>
<proteinExistence type="predicted"/>
<dbReference type="Gene3D" id="3.40.430.10">
    <property type="entry name" value="Dihydrofolate Reductase, subunit A"/>
    <property type="match status" value="1"/>
</dbReference>
<sequence>MRKIIAITQVTLDGVMQAPGGPEEDPSQGFTHGGWAMPFIDDTAGQVIDEIISREFDLLLGRRTYEIFAGYWPHHDDNRIGKAFNRATKHVVTRRLDRLDWKPAQRIGGAVEDEIRRLKASEGPEFHVWGSGALLQMLMSADLVGEHRLWVFPLVLGSGKRLFEAGVPPRRMALVETRSTPSGVLLNTYRPAGPVKTGSVALPASPAKKSVRSAKTPR</sequence>
<evidence type="ECO:0000313" key="3">
    <source>
        <dbReference type="EMBL" id="ACB75543.1"/>
    </source>
</evidence>
<dbReference type="KEGG" id="ote:Oter_2260"/>
<dbReference type="OrthoDB" id="195113at2"/>
<evidence type="ECO:0000313" key="4">
    <source>
        <dbReference type="Proteomes" id="UP000007013"/>
    </source>
</evidence>
<evidence type="ECO:0000256" key="1">
    <source>
        <dbReference type="SAM" id="MobiDB-lite"/>
    </source>
</evidence>
<dbReference type="HOGENOM" id="CLU_043966_1_0_0"/>
<feature type="region of interest" description="Disordered" evidence="1">
    <location>
        <begin position="194"/>
        <end position="218"/>
    </location>
</feature>
<dbReference type="GO" id="GO:0008703">
    <property type="term" value="F:5-amino-6-(5-phosphoribosylamino)uracil reductase activity"/>
    <property type="evidence" value="ECO:0007669"/>
    <property type="project" value="InterPro"/>
</dbReference>
<dbReference type="AlphaFoldDB" id="B1ZPU0"/>
<dbReference type="STRING" id="452637.Oter_2260"/>
<dbReference type="Pfam" id="PF01872">
    <property type="entry name" value="RibD_C"/>
    <property type="match status" value="1"/>
</dbReference>
<dbReference type="eggNOG" id="COG0262">
    <property type="taxonomic scope" value="Bacteria"/>
</dbReference>
<dbReference type="GO" id="GO:0009231">
    <property type="term" value="P:riboflavin biosynthetic process"/>
    <property type="evidence" value="ECO:0007669"/>
    <property type="project" value="InterPro"/>
</dbReference>
<accession>B1ZPU0</accession>
<dbReference type="SUPFAM" id="SSF53597">
    <property type="entry name" value="Dihydrofolate reductase-like"/>
    <property type="match status" value="1"/>
</dbReference>
<feature type="compositionally biased region" description="Basic residues" evidence="1">
    <location>
        <begin position="209"/>
        <end position="218"/>
    </location>
</feature>
<feature type="domain" description="Bacterial bifunctional deaminase-reductase C-terminal" evidence="2">
    <location>
        <begin position="2"/>
        <end position="186"/>
    </location>
</feature>
<gene>
    <name evidence="3" type="ordered locus">Oter_2260</name>
</gene>
<keyword evidence="4" id="KW-1185">Reference proteome</keyword>
<dbReference type="InterPro" id="IPR002734">
    <property type="entry name" value="RibDG_C"/>
</dbReference>
<name>B1ZPU0_OPITP</name>
<reference evidence="3 4" key="1">
    <citation type="journal article" date="2011" name="J. Bacteriol.">
        <title>Genome sequence of the verrucomicrobium Opitutus terrae PB90-1, an abundant inhabitant of rice paddy soil ecosystems.</title>
        <authorList>
            <person name="van Passel M.W."/>
            <person name="Kant R."/>
            <person name="Palva A."/>
            <person name="Copeland A."/>
            <person name="Lucas S."/>
            <person name="Lapidus A."/>
            <person name="Glavina del Rio T."/>
            <person name="Pitluck S."/>
            <person name="Goltsman E."/>
            <person name="Clum A."/>
            <person name="Sun H."/>
            <person name="Schmutz J."/>
            <person name="Larimer F.W."/>
            <person name="Land M.L."/>
            <person name="Hauser L."/>
            <person name="Kyrpides N."/>
            <person name="Mikhailova N."/>
            <person name="Richardson P.P."/>
            <person name="Janssen P.H."/>
            <person name="de Vos W.M."/>
            <person name="Smidt H."/>
        </authorList>
    </citation>
    <scope>NUCLEOTIDE SEQUENCE [LARGE SCALE GENOMIC DNA]</scope>
    <source>
        <strain evidence="4">DSM 11246 / JCM 15787 / PB90-1</strain>
    </source>
</reference>
<dbReference type="InterPro" id="IPR024072">
    <property type="entry name" value="DHFR-like_dom_sf"/>
</dbReference>
<dbReference type="Proteomes" id="UP000007013">
    <property type="component" value="Chromosome"/>
</dbReference>
<protein>
    <submittedName>
        <fullName evidence="3">Bifunctional deaminase-reductase domain protein</fullName>
    </submittedName>
</protein>